<dbReference type="SUPFAM" id="SSF57701">
    <property type="entry name" value="Zn2/Cys6 DNA-binding domain"/>
    <property type="match status" value="1"/>
</dbReference>
<evidence type="ECO:0000256" key="2">
    <source>
        <dbReference type="ARBA" id="ARBA00023242"/>
    </source>
</evidence>
<dbReference type="GO" id="GO:0005634">
    <property type="term" value="C:nucleus"/>
    <property type="evidence" value="ECO:0007669"/>
    <property type="project" value="UniProtKB-SubCell"/>
</dbReference>
<feature type="domain" description="Zn(2)-C6 fungal-type" evidence="4">
    <location>
        <begin position="13"/>
        <end position="43"/>
    </location>
</feature>
<dbReference type="GO" id="GO:0045944">
    <property type="term" value="P:positive regulation of transcription by RNA polymerase II"/>
    <property type="evidence" value="ECO:0007669"/>
    <property type="project" value="TreeGrafter"/>
</dbReference>
<evidence type="ECO:0000256" key="3">
    <source>
        <dbReference type="SAM" id="MobiDB-lite"/>
    </source>
</evidence>
<evidence type="ECO:0000259" key="4">
    <source>
        <dbReference type="PROSITE" id="PS50048"/>
    </source>
</evidence>
<dbReference type="Pfam" id="PF11951">
    <property type="entry name" value="Fungal_trans_2"/>
    <property type="match status" value="1"/>
</dbReference>
<dbReference type="InterPro" id="IPR001138">
    <property type="entry name" value="Zn2Cys6_DnaBD"/>
</dbReference>
<gene>
    <name evidence="5" type="ORF">LANO_0E00980G</name>
</gene>
<name>A0A1G4JPI4_9SACH</name>
<dbReference type="GO" id="GO:0008270">
    <property type="term" value="F:zinc ion binding"/>
    <property type="evidence" value="ECO:0007669"/>
    <property type="project" value="InterPro"/>
</dbReference>
<feature type="region of interest" description="Disordered" evidence="3">
    <location>
        <begin position="62"/>
        <end position="84"/>
    </location>
</feature>
<proteinExistence type="predicted"/>
<dbReference type="Gene3D" id="4.10.240.10">
    <property type="entry name" value="Zn(2)-C6 fungal-type DNA-binding domain"/>
    <property type="match status" value="1"/>
</dbReference>
<sequence>MTNLTRRIHRKTGCVPCKIRKKRCSEHKPTCTDCDRLGISCVYLPSKCPKEEVNYYRERVESELSERKRRRPSGATTTIGKESLDDPIEEITSNAVSADLSEEEFQLVSYEEPLDTNFLELTRLAFSPPQPLSDPLLMRLDDTALHLYNYYRESLSQIVSIAPSRQNYYLQIFLPMAHQNEGILYGILAWAAHHLSLGGNSVTTGGQRLGFVKETSPAALDDIYREIPMFEDETAPSSSSLSSSSSTSREFSTQALSACSDAGGVTSTQPDPRYAALANEYTLYSLQRLANPETHGLLLALANILVLCGAEICQGDVARWRVLLQCGARMIKDYAPNSNIGELLADSEKAASQKDAKVTRWLLSNFVYHDILGSDKTHFPMQQYDRILQDPNSSQNYPVDPLYGVNRPIFRILGQVKNLGRKLKHELSTATHPKILLDESPLFEIMAVAQGLQESLYNMAPSENDLAWYLNLADSGDDARPLAQTLFSVFRTTALLHLKSAVLRQDIRSYEIQFLVLKLSDELDKVLGSPLEGGLCFPLFICGVNAFYLAQRSNVQNKFADFLKRYKFRNVERALSVLLQLWQSYDRGLTRDWYDIVDEIGWDLNFA</sequence>
<keyword evidence="2" id="KW-0539">Nucleus</keyword>
<evidence type="ECO:0000313" key="6">
    <source>
        <dbReference type="Proteomes" id="UP000189911"/>
    </source>
</evidence>
<dbReference type="EMBL" id="LT598451">
    <property type="protein sequence ID" value="SCU92462.1"/>
    <property type="molecule type" value="Genomic_DNA"/>
</dbReference>
<keyword evidence="6" id="KW-1185">Reference proteome</keyword>
<dbReference type="PANTHER" id="PTHR37534">
    <property type="entry name" value="TRANSCRIPTIONAL ACTIVATOR PROTEIN UGA3"/>
    <property type="match status" value="1"/>
</dbReference>
<dbReference type="AlphaFoldDB" id="A0A1G4JPI4"/>
<organism evidence="5 6">
    <name type="scientific">Lachancea nothofagi CBS 11611</name>
    <dbReference type="NCBI Taxonomy" id="1266666"/>
    <lineage>
        <taxon>Eukaryota</taxon>
        <taxon>Fungi</taxon>
        <taxon>Dikarya</taxon>
        <taxon>Ascomycota</taxon>
        <taxon>Saccharomycotina</taxon>
        <taxon>Saccharomycetes</taxon>
        <taxon>Saccharomycetales</taxon>
        <taxon>Saccharomycetaceae</taxon>
        <taxon>Lachancea</taxon>
    </lineage>
</organism>
<dbReference type="GO" id="GO:0000976">
    <property type="term" value="F:transcription cis-regulatory region binding"/>
    <property type="evidence" value="ECO:0007669"/>
    <property type="project" value="TreeGrafter"/>
</dbReference>
<dbReference type="InterPro" id="IPR021858">
    <property type="entry name" value="Fun_TF"/>
</dbReference>
<protein>
    <submittedName>
        <fullName evidence="5">LANO_0E00980g1_1</fullName>
    </submittedName>
</protein>
<dbReference type="Pfam" id="PF00172">
    <property type="entry name" value="Zn_clus"/>
    <property type="match status" value="1"/>
</dbReference>
<dbReference type="PROSITE" id="PS50048">
    <property type="entry name" value="ZN2_CY6_FUNGAL_2"/>
    <property type="match status" value="1"/>
</dbReference>
<dbReference type="Proteomes" id="UP000189911">
    <property type="component" value="Chromosome E"/>
</dbReference>
<comment type="subcellular location">
    <subcellularLocation>
        <location evidence="1">Nucleus</location>
    </subcellularLocation>
</comment>
<dbReference type="InterPro" id="IPR036864">
    <property type="entry name" value="Zn2-C6_fun-type_DNA-bd_sf"/>
</dbReference>
<dbReference type="OrthoDB" id="5419315at2759"/>
<dbReference type="CDD" id="cd00067">
    <property type="entry name" value="GAL4"/>
    <property type="match status" value="1"/>
</dbReference>
<accession>A0A1G4JPI4</accession>
<evidence type="ECO:0000313" key="5">
    <source>
        <dbReference type="EMBL" id="SCU92462.1"/>
    </source>
</evidence>
<dbReference type="GO" id="GO:0000981">
    <property type="term" value="F:DNA-binding transcription factor activity, RNA polymerase II-specific"/>
    <property type="evidence" value="ECO:0007669"/>
    <property type="project" value="InterPro"/>
</dbReference>
<dbReference type="PANTHER" id="PTHR37534:SF7">
    <property type="entry name" value="TRANSCRIPTIONAL ACTIVATOR PROTEIN UGA3"/>
    <property type="match status" value="1"/>
</dbReference>
<reference evidence="6" key="1">
    <citation type="submission" date="2016-03" db="EMBL/GenBank/DDBJ databases">
        <authorList>
            <person name="Devillers Hugo."/>
        </authorList>
    </citation>
    <scope>NUCLEOTIDE SEQUENCE [LARGE SCALE GENOMIC DNA]</scope>
</reference>
<dbReference type="PROSITE" id="PS00463">
    <property type="entry name" value="ZN2_CY6_FUNGAL_1"/>
    <property type="match status" value="1"/>
</dbReference>
<evidence type="ECO:0000256" key="1">
    <source>
        <dbReference type="ARBA" id="ARBA00004123"/>
    </source>
</evidence>
<dbReference type="SMART" id="SM00066">
    <property type="entry name" value="GAL4"/>
    <property type="match status" value="1"/>
</dbReference>